<evidence type="ECO:0000313" key="2">
    <source>
        <dbReference type="Proteomes" id="UP000095601"/>
    </source>
</evidence>
<dbReference type="AlphaFoldDB" id="A0A1E5UB02"/>
<sequence>MLLLFISCNFSAQEKYCNCEKFESLVDCKKHIFSNAASIHWEYNCEKGKIIFENKKVKKKLFEIETDFMDRIGYQFANEYENKFLFTYKWISGCCEPFGYYLHDKNTGNLVQKIEKGIAFSESNKIPYLVYLSSDYNKLILLNIDTFKTIRFTLPKNKIVNTIKNSDEPIAEFLFEDNQFEIHYFKTTLKYFENNKWLKKKIMIKLN</sequence>
<reference evidence="1 2" key="1">
    <citation type="submission" date="2016-09" db="EMBL/GenBank/DDBJ databases">
        <authorList>
            <person name="Capua I."/>
            <person name="De Benedictis P."/>
            <person name="Joannis T."/>
            <person name="Lombin L.H."/>
            <person name="Cattoli G."/>
        </authorList>
    </citation>
    <scope>NUCLEOTIDE SEQUENCE [LARGE SCALE GENOMIC DNA]</scope>
    <source>
        <strain evidence="1 2">NRS-1</strain>
    </source>
</reference>
<dbReference type="Proteomes" id="UP000095601">
    <property type="component" value="Unassembled WGS sequence"/>
</dbReference>
<gene>
    <name evidence="1" type="ORF">BHF72_0780</name>
</gene>
<accession>A0A1E5UB02</accession>
<organism evidence="1 2">
    <name type="scientific">Cloacibacterium normanense</name>
    <dbReference type="NCBI Taxonomy" id="237258"/>
    <lineage>
        <taxon>Bacteria</taxon>
        <taxon>Pseudomonadati</taxon>
        <taxon>Bacteroidota</taxon>
        <taxon>Flavobacteriia</taxon>
        <taxon>Flavobacteriales</taxon>
        <taxon>Weeksellaceae</taxon>
    </lineage>
</organism>
<proteinExistence type="predicted"/>
<dbReference type="EMBL" id="MKGI01000079">
    <property type="protein sequence ID" value="OEL10086.1"/>
    <property type="molecule type" value="Genomic_DNA"/>
</dbReference>
<dbReference type="STRING" id="237258.SAMN04489756_10347"/>
<evidence type="ECO:0000313" key="1">
    <source>
        <dbReference type="EMBL" id="OEL10086.1"/>
    </source>
</evidence>
<name>A0A1E5UB02_9FLAO</name>
<protein>
    <submittedName>
        <fullName evidence="1">Uncharacterized protein</fullName>
    </submittedName>
</protein>
<comment type="caution">
    <text evidence="1">The sequence shown here is derived from an EMBL/GenBank/DDBJ whole genome shotgun (WGS) entry which is preliminary data.</text>
</comment>
<keyword evidence="2" id="KW-1185">Reference proteome</keyword>